<dbReference type="GO" id="GO:0000976">
    <property type="term" value="F:transcription cis-regulatory region binding"/>
    <property type="evidence" value="ECO:0007669"/>
    <property type="project" value="TreeGrafter"/>
</dbReference>
<dbReference type="PANTHER" id="PTHR30146">
    <property type="entry name" value="LACI-RELATED TRANSCRIPTIONAL REPRESSOR"/>
    <property type="match status" value="1"/>
</dbReference>
<dbReference type="SUPFAM" id="SSF53822">
    <property type="entry name" value="Periplasmic binding protein-like I"/>
    <property type="match status" value="1"/>
</dbReference>
<keyword evidence="1" id="KW-0678">Repressor</keyword>
<sequence>MSVHVPLVLFDSGLINDNQIRVNSDNFRGGQLAAKALVDGGAKKIIIEHGAYQFLNLKERLDGATSFLNERNIQYKLFEVSDFTYETAQLDSVKLLNQFNDFDGIIAANDIHASCLLENARKHGLESPKDFQLIGYDNSYISELTNPGISSISQEPENMGQMTARLLLAAIDNSPVKSSTVIPVEYIKRSTSR</sequence>
<dbReference type="AlphaFoldDB" id="A0A2N7AUG6"/>
<comment type="caution">
    <text evidence="6">The sequence shown here is derived from an EMBL/GenBank/DDBJ whole genome shotgun (WGS) entry which is preliminary data.</text>
</comment>
<evidence type="ECO:0000313" key="7">
    <source>
        <dbReference type="Proteomes" id="UP000235649"/>
    </source>
</evidence>
<dbReference type="RefSeq" id="WP_102196082.1">
    <property type="nucleotide sequence ID" value="NZ_NIPR01000017.1"/>
</dbReference>
<evidence type="ECO:0000256" key="4">
    <source>
        <dbReference type="ARBA" id="ARBA00023163"/>
    </source>
</evidence>
<dbReference type="InterPro" id="IPR028082">
    <property type="entry name" value="Peripla_BP_I"/>
</dbReference>
<dbReference type="Proteomes" id="UP000235649">
    <property type="component" value="Unassembled WGS sequence"/>
</dbReference>
<evidence type="ECO:0000256" key="2">
    <source>
        <dbReference type="ARBA" id="ARBA00023015"/>
    </source>
</evidence>
<reference evidence="6 7" key="1">
    <citation type="submission" date="2017-05" db="EMBL/GenBank/DDBJ databases">
        <title>Lactobacillus nurukis nov., sp. nov., isolated from nuruk.</title>
        <authorList>
            <person name="Kim S.-J."/>
        </authorList>
    </citation>
    <scope>NUCLEOTIDE SEQUENCE [LARGE SCALE GENOMIC DNA]</scope>
    <source>
        <strain evidence="6 7">SYF10-1a</strain>
    </source>
</reference>
<keyword evidence="2" id="KW-0805">Transcription regulation</keyword>
<dbReference type="PANTHER" id="PTHR30146:SF95">
    <property type="entry name" value="RIBOSE OPERON REPRESSOR"/>
    <property type="match status" value="1"/>
</dbReference>
<feature type="domain" description="Transcriptional regulator LacI/GalR-like sensor" evidence="5">
    <location>
        <begin position="36"/>
        <end position="191"/>
    </location>
</feature>
<evidence type="ECO:0000259" key="5">
    <source>
        <dbReference type="Pfam" id="PF13377"/>
    </source>
</evidence>
<dbReference type="Pfam" id="PF13377">
    <property type="entry name" value="Peripla_BP_3"/>
    <property type="match status" value="1"/>
</dbReference>
<organism evidence="6 7">
    <name type="scientific">Companilactobacillus nuruki</name>
    <dbReference type="NCBI Taxonomy" id="1993540"/>
    <lineage>
        <taxon>Bacteria</taxon>
        <taxon>Bacillati</taxon>
        <taxon>Bacillota</taxon>
        <taxon>Bacilli</taxon>
        <taxon>Lactobacillales</taxon>
        <taxon>Lactobacillaceae</taxon>
        <taxon>Companilactobacillus</taxon>
    </lineage>
</organism>
<evidence type="ECO:0000256" key="1">
    <source>
        <dbReference type="ARBA" id="ARBA00022491"/>
    </source>
</evidence>
<keyword evidence="4" id="KW-0804">Transcription</keyword>
<dbReference type="InterPro" id="IPR046335">
    <property type="entry name" value="LacI/GalR-like_sensor"/>
</dbReference>
<dbReference type="EMBL" id="NIPR01000017">
    <property type="protein sequence ID" value="PMD70736.1"/>
    <property type="molecule type" value="Genomic_DNA"/>
</dbReference>
<proteinExistence type="predicted"/>
<evidence type="ECO:0000256" key="3">
    <source>
        <dbReference type="ARBA" id="ARBA00023125"/>
    </source>
</evidence>
<keyword evidence="3" id="KW-0238">DNA-binding</keyword>
<gene>
    <name evidence="6" type="ORF">CBP76_06210</name>
</gene>
<accession>A0A2N7AUG6</accession>
<keyword evidence="7" id="KW-1185">Reference proteome</keyword>
<evidence type="ECO:0000313" key="6">
    <source>
        <dbReference type="EMBL" id="PMD70736.1"/>
    </source>
</evidence>
<dbReference type="OrthoDB" id="9796186at2"/>
<dbReference type="Gene3D" id="3.40.50.2300">
    <property type="match status" value="2"/>
</dbReference>
<protein>
    <recommendedName>
        <fullName evidence="5">Transcriptional regulator LacI/GalR-like sensor domain-containing protein</fullName>
    </recommendedName>
</protein>
<dbReference type="GO" id="GO:0003700">
    <property type="term" value="F:DNA-binding transcription factor activity"/>
    <property type="evidence" value="ECO:0007669"/>
    <property type="project" value="TreeGrafter"/>
</dbReference>
<name>A0A2N7AUG6_9LACO</name>